<dbReference type="Proteomes" id="UP000305202">
    <property type="component" value="Unassembled WGS sequence"/>
</dbReference>
<protein>
    <submittedName>
        <fullName evidence="3">SDR family oxidoreductase</fullName>
    </submittedName>
</protein>
<evidence type="ECO:0000256" key="2">
    <source>
        <dbReference type="ARBA" id="ARBA00023002"/>
    </source>
</evidence>
<comment type="caution">
    <text evidence="3">The sequence shown here is derived from an EMBL/GenBank/DDBJ whole genome shotgun (WGS) entry which is preliminary data.</text>
</comment>
<dbReference type="PROSITE" id="PS00061">
    <property type="entry name" value="ADH_SHORT"/>
    <property type="match status" value="1"/>
</dbReference>
<evidence type="ECO:0000313" key="4">
    <source>
        <dbReference type="Proteomes" id="UP000305202"/>
    </source>
</evidence>
<dbReference type="InterPro" id="IPR020904">
    <property type="entry name" value="Sc_DH/Rdtase_CS"/>
</dbReference>
<name>A0ABY2SPD4_9HYPH</name>
<dbReference type="InterPro" id="IPR036291">
    <property type="entry name" value="NAD(P)-bd_dom_sf"/>
</dbReference>
<dbReference type="PANTHER" id="PTHR42760:SF115">
    <property type="entry name" value="3-OXOACYL-[ACYL-CARRIER-PROTEIN] REDUCTASE FABG"/>
    <property type="match status" value="1"/>
</dbReference>
<dbReference type="CDD" id="cd05233">
    <property type="entry name" value="SDR_c"/>
    <property type="match status" value="1"/>
</dbReference>
<dbReference type="Gene3D" id="3.40.50.720">
    <property type="entry name" value="NAD(P)-binding Rossmann-like Domain"/>
    <property type="match status" value="1"/>
</dbReference>
<dbReference type="PANTHER" id="PTHR42760">
    <property type="entry name" value="SHORT-CHAIN DEHYDROGENASES/REDUCTASES FAMILY MEMBER"/>
    <property type="match status" value="1"/>
</dbReference>
<reference evidence="3 4" key="1">
    <citation type="submission" date="2019-04" db="EMBL/GenBank/DDBJ databases">
        <authorList>
            <person name="Li M."/>
            <person name="Gao C."/>
        </authorList>
    </citation>
    <scope>NUCLEOTIDE SEQUENCE [LARGE SCALE GENOMIC DNA]</scope>
    <source>
        <strain evidence="3 4">BGMRC 2031</strain>
    </source>
</reference>
<organism evidence="3 4">
    <name type="scientific">Martelella alba</name>
    <dbReference type="NCBI Taxonomy" id="2590451"/>
    <lineage>
        <taxon>Bacteria</taxon>
        <taxon>Pseudomonadati</taxon>
        <taxon>Pseudomonadota</taxon>
        <taxon>Alphaproteobacteria</taxon>
        <taxon>Hyphomicrobiales</taxon>
        <taxon>Aurantimonadaceae</taxon>
        <taxon>Martelella</taxon>
    </lineage>
</organism>
<dbReference type="SUPFAM" id="SSF51735">
    <property type="entry name" value="NAD(P)-binding Rossmann-fold domains"/>
    <property type="match status" value="1"/>
</dbReference>
<dbReference type="PRINTS" id="PR00080">
    <property type="entry name" value="SDRFAMILY"/>
</dbReference>
<keyword evidence="4" id="KW-1185">Reference proteome</keyword>
<evidence type="ECO:0000313" key="3">
    <source>
        <dbReference type="EMBL" id="TKI06518.1"/>
    </source>
</evidence>
<evidence type="ECO:0000256" key="1">
    <source>
        <dbReference type="ARBA" id="ARBA00006484"/>
    </source>
</evidence>
<dbReference type="RefSeq" id="WP_136989957.1">
    <property type="nucleotide sequence ID" value="NZ_SZPQ01000011.1"/>
</dbReference>
<sequence>MLKNMAIITGSSGGIGKAIAENLLRNGFIVHGIDVCSSKKDLNTKNYTHHIINIRDFSHLSSLIERILSEKTERCTLINCAGIREICSIESLTLSLWEEVFDINVTATFVTSQAFSKKLISQERVGTIINMASVSGFLGEPNRTAYVSSKHAVLGLTKQLAIEYGKYGIRVNAIAPGVIRTSLTEEYFHNHEQMEKIYTGQFIKKYGTPDDIAAAVYFLASEQSDFMTGSTLVIDGGWLAGKRI</sequence>
<dbReference type="InterPro" id="IPR002347">
    <property type="entry name" value="SDR_fam"/>
</dbReference>
<keyword evidence="2" id="KW-0560">Oxidoreductase</keyword>
<dbReference type="Pfam" id="PF13561">
    <property type="entry name" value="adh_short_C2"/>
    <property type="match status" value="1"/>
</dbReference>
<comment type="similarity">
    <text evidence="1">Belongs to the short-chain dehydrogenases/reductases (SDR) family.</text>
</comment>
<dbReference type="PRINTS" id="PR00081">
    <property type="entry name" value="GDHRDH"/>
</dbReference>
<gene>
    <name evidence="3" type="ORF">FCN80_09690</name>
</gene>
<dbReference type="EMBL" id="SZPQ01000011">
    <property type="protein sequence ID" value="TKI06518.1"/>
    <property type="molecule type" value="Genomic_DNA"/>
</dbReference>
<proteinExistence type="inferred from homology"/>
<accession>A0ABY2SPD4</accession>